<reference evidence="2 3" key="1">
    <citation type="journal article" date="2024" name="J Genomics">
        <title>Draft genome sequencing and assembly of Favolaschia claudopus CIRM-BRFM 2984 isolated from oak limbs.</title>
        <authorList>
            <person name="Navarro D."/>
            <person name="Drula E."/>
            <person name="Chaduli D."/>
            <person name="Cazenave R."/>
            <person name="Ahrendt S."/>
            <person name="Wang J."/>
            <person name="Lipzen A."/>
            <person name="Daum C."/>
            <person name="Barry K."/>
            <person name="Grigoriev I.V."/>
            <person name="Favel A."/>
            <person name="Rosso M.N."/>
            <person name="Martin F."/>
        </authorList>
    </citation>
    <scope>NUCLEOTIDE SEQUENCE [LARGE SCALE GENOMIC DNA]</scope>
    <source>
        <strain evidence="2 3">CIRM-BRFM 2984</strain>
    </source>
</reference>
<organism evidence="2 3">
    <name type="scientific">Favolaschia claudopus</name>
    <dbReference type="NCBI Taxonomy" id="2862362"/>
    <lineage>
        <taxon>Eukaryota</taxon>
        <taxon>Fungi</taxon>
        <taxon>Dikarya</taxon>
        <taxon>Basidiomycota</taxon>
        <taxon>Agaricomycotina</taxon>
        <taxon>Agaricomycetes</taxon>
        <taxon>Agaricomycetidae</taxon>
        <taxon>Agaricales</taxon>
        <taxon>Marasmiineae</taxon>
        <taxon>Mycenaceae</taxon>
        <taxon>Favolaschia</taxon>
    </lineage>
</organism>
<dbReference type="EMBL" id="JAWWNJ010000240">
    <property type="protein sequence ID" value="KAK6968935.1"/>
    <property type="molecule type" value="Genomic_DNA"/>
</dbReference>
<feature type="non-terminal residue" evidence="2">
    <location>
        <position position="1"/>
    </location>
</feature>
<protein>
    <submittedName>
        <fullName evidence="2">Uncharacterized protein</fullName>
    </submittedName>
</protein>
<feature type="non-terminal residue" evidence="2">
    <location>
        <position position="57"/>
    </location>
</feature>
<evidence type="ECO:0000313" key="1">
    <source>
        <dbReference type="EMBL" id="KAK6968935.1"/>
    </source>
</evidence>
<dbReference type="AlphaFoldDB" id="A0AAV9ZRT6"/>
<comment type="caution">
    <text evidence="2">The sequence shown here is derived from an EMBL/GenBank/DDBJ whole genome shotgun (WGS) entry which is preliminary data.</text>
</comment>
<gene>
    <name evidence="1" type="ORF">R3P38DRAFT_2474786</name>
    <name evidence="2" type="ORF">R3P38DRAFT_2479996</name>
</gene>
<evidence type="ECO:0000313" key="2">
    <source>
        <dbReference type="EMBL" id="KAK6991435.1"/>
    </source>
</evidence>
<sequence>LCKHLVQAFHPPAPEFFQTVIRRRVQPFYSHSLLKPKDGSELCALESLDGTVSDGDN</sequence>
<evidence type="ECO:0000313" key="3">
    <source>
        <dbReference type="Proteomes" id="UP001362999"/>
    </source>
</evidence>
<accession>A0AAV9ZRT6</accession>
<keyword evidence="3" id="KW-1185">Reference proteome</keyword>
<dbReference type="Proteomes" id="UP001362999">
    <property type="component" value="Unassembled WGS sequence"/>
</dbReference>
<dbReference type="EMBL" id="JAWWNJ010000117">
    <property type="protein sequence ID" value="KAK6991435.1"/>
    <property type="molecule type" value="Genomic_DNA"/>
</dbReference>
<name>A0AAV9ZRT6_9AGAR</name>
<proteinExistence type="predicted"/>